<feature type="transmembrane region" description="Helical" evidence="17">
    <location>
        <begin position="167"/>
        <end position="189"/>
    </location>
</feature>
<evidence type="ECO:0000256" key="7">
    <source>
        <dbReference type="ARBA" id="ARBA00022660"/>
    </source>
</evidence>
<evidence type="ECO:0000256" key="1">
    <source>
        <dbReference type="ARBA" id="ARBA00003257"/>
    </source>
</evidence>
<evidence type="ECO:0000256" key="5">
    <source>
        <dbReference type="ARBA" id="ARBA00021006"/>
    </source>
</evidence>
<dbReference type="EMBL" id="KR907229">
    <property type="protein sequence ID" value="AMX74061.1"/>
    <property type="molecule type" value="Genomic_DNA"/>
</dbReference>
<comment type="function">
    <text evidence="17">Core subunit of the mitochondrial membrane respiratory chain NADH dehydrogenase (Complex I) which catalyzes electron transfer from NADH through the respiratory chain, using ubiquinone as an electron acceptor. Essential for the catalytic activity and assembly of complex I.</text>
</comment>
<feature type="transmembrane region" description="Helical" evidence="17">
    <location>
        <begin position="111"/>
        <end position="130"/>
    </location>
</feature>
<geneLocation type="mitochondrion" evidence="20"/>
<evidence type="ECO:0000256" key="10">
    <source>
        <dbReference type="ARBA" id="ARBA00022982"/>
    </source>
</evidence>
<keyword evidence="9" id="KW-1278">Translocase</keyword>
<protein>
    <recommendedName>
        <fullName evidence="5 17">NADH-ubiquinone oxidoreductase chain 4</fullName>
        <ecNumber evidence="4 17">7.1.1.2</ecNumber>
    </recommendedName>
</protein>
<keyword evidence="14 17" id="KW-0496">Mitochondrion</keyword>
<evidence type="ECO:0000256" key="12">
    <source>
        <dbReference type="ARBA" id="ARBA00023027"/>
    </source>
</evidence>
<evidence type="ECO:0000256" key="8">
    <source>
        <dbReference type="ARBA" id="ARBA00022692"/>
    </source>
</evidence>
<dbReference type="CTD" id="4538"/>
<dbReference type="PANTHER" id="PTHR43507">
    <property type="entry name" value="NADH-UBIQUINONE OXIDOREDUCTASE CHAIN 4"/>
    <property type="match status" value="1"/>
</dbReference>
<feature type="domain" description="NADH:quinone oxidoreductase/Mrp antiporter transmembrane" evidence="18">
    <location>
        <begin position="105"/>
        <end position="385"/>
    </location>
</feature>
<keyword evidence="12 17" id="KW-0520">NAD</keyword>
<keyword evidence="6 17" id="KW-0813">Transport</keyword>
<keyword evidence="8 17" id="KW-0812">Transmembrane</keyword>
<comment type="subcellular location">
    <subcellularLocation>
        <location evidence="2 17">Mitochondrion membrane</location>
        <topology evidence="2 17">Multi-pass membrane protein</topology>
    </subcellularLocation>
</comment>
<reference evidence="20" key="1">
    <citation type="journal article" date="2019" name="Ticks Tick Borne Dis.">
        <title>Argasid and ixodid systematics: Implications for soft tick evolution and systematics, with a new argasid species list.</title>
        <authorList>
            <person name="Mans B.J."/>
            <person name="Featherston J."/>
            <person name="Kvas M."/>
            <person name="Pillay K.A."/>
            <person name="de Klerk D.G."/>
            <person name="Pienaar R."/>
            <person name="de Castro M.H."/>
            <person name="Schwan T.G."/>
            <person name="Lopez J.E."/>
            <person name="Teel P."/>
            <person name="Perez de Leon A.A."/>
            <person name="Sonenshine D.E."/>
            <person name="Egekwu N.I."/>
            <person name="Bakkes D.K."/>
            <person name="Heyne H."/>
            <person name="Kanduma E.G."/>
            <person name="Nyangiwe N."/>
            <person name="Bouattour A."/>
            <person name="Latif A.A."/>
        </authorList>
    </citation>
    <scope>NUCLEOTIDE SEQUENCE</scope>
    <source>
        <strain evidence="20">1</strain>
        <strain evidence="21">2</strain>
    </source>
</reference>
<comment type="catalytic activity">
    <reaction evidence="16 17">
        <text>a ubiquinone + NADH + 5 H(+)(in) = a ubiquinol + NAD(+) + 4 H(+)(out)</text>
        <dbReference type="Rhea" id="RHEA:29091"/>
        <dbReference type="Rhea" id="RHEA-COMP:9565"/>
        <dbReference type="Rhea" id="RHEA-COMP:9566"/>
        <dbReference type="ChEBI" id="CHEBI:15378"/>
        <dbReference type="ChEBI" id="CHEBI:16389"/>
        <dbReference type="ChEBI" id="CHEBI:17976"/>
        <dbReference type="ChEBI" id="CHEBI:57540"/>
        <dbReference type="ChEBI" id="CHEBI:57945"/>
        <dbReference type="EC" id="7.1.1.2"/>
    </reaction>
</comment>
<gene>
    <name evidence="20" type="primary">ND4</name>
</gene>
<dbReference type="InterPro" id="IPR001750">
    <property type="entry name" value="ND/Mrp_TM"/>
</dbReference>
<organism evidence="20">
    <name type="scientific">Ogadenus brumpti</name>
    <dbReference type="NCBI Taxonomy" id="1827023"/>
    <lineage>
        <taxon>Eukaryota</taxon>
        <taxon>Metazoa</taxon>
        <taxon>Ecdysozoa</taxon>
        <taxon>Arthropoda</taxon>
        <taxon>Chelicerata</taxon>
        <taxon>Arachnida</taxon>
        <taxon>Acari</taxon>
        <taxon>Parasitiformes</taxon>
        <taxon>Ixodida</taxon>
        <taxon>Ixodoidea</taxon>
        <taxon>Argasidae</taxon>
        <taxon>Argasinae</taxon>
        <taxon>Ogadenus</taxon>
    </lineage>
</organism>
<dbReference type="EMBL" id="KR907226">
    <property type="protein sequence ID" value="AMX74048.1"/>
    <property type="molecule type" value="Genomic_DNA"/>
</dbReference>
<dbReference type="InterPro" id="IPR003918">
    <property type="entry name" value="NADH_UbQ_OxRdtase"/>
</dbReference>
<feature type="transmembrane region" description="Helical" evidence="17">
    <location>
        <begin position="328"/>
        <end position="352"/>
    </location>
</feature>
<dbReference type="Pfam" id="PF00361">
    <property type="entry name" value="Proton_antipo_M"/>
    <property type="match status" value="1"/>
</dbReference>
<accession>A0A1P8AG06</accession>
<feature type="transmembrane region" description="Helical" evidence="17">
    <location>
        <begin position="56"/>
        <end position="75"/>
    </location>
</feature>
<feature type="transmembrane region" description="Helical" evidence="17">
    <location>
        <begin position="142"/>
        <end position="161"/>
    </location>
</feature>
<feature type="transmembrane region" description="Helical" evidence="17">
    <location>
        <begin position="372"/>
        <end position="393"/>
    </location>
</feature>
<name>A0A1P8AG06_9ACAR</name>
<evidence type="ECO:0000313" key="20">
    <source>
        <dbReference type="EMBL" id="AMX74048.1"/>
    </source>
</evidence>
<keyword evidence="15 17" id="KW-0472">Membrane</keyword>
<feature type="transmembrane region" description="Helical" evidence="17">
    <location>
        <begin position="414"/>
        <end position="432"/>
    </location>
</feature>
<feature type="transmembrane region" description="Helical" evidence="17">
    <location>
        <begin position="269"/>
        <end position="291"/>
    </location>
</feature>
<evidence type="ECO:0000256" key="14">
    <source>
        <dbReference type="ARBA" id="ARBA00023128"/>
    </source>
</evidence>
<dbReference type="PANTHER" id="PTHR43507:SF20">
    <property type="entry name" value="NADH-UBIQUINONE OXIDOREDUCTASE CHAIN 4"/>
    <property type="match status" value="1"/>
</dbReference>
<comment type="function">
    <text evidence="1">Core subunit of the mitochondrial membrane respiratory chain NADH dehydrogenase (Complex I) that is believed to belong to the minimal assembly required for catalysis. Complex I functions in the transfer of electrons from NADH to the respiratory chain. The immediate electron acceptor for the enzyme is believed to be ubiquinone.</text>
</comment>
<evidence type="ECO:0000256" key="2">
    <source>
        <dbReference type="ARBA" id="ARBA00004225"/>
    </source>
</evidence>
<dbReference type="GO" id="GO:0003954">
    <property type="term" value="F:NADH dehydrogenase activity"/>
    <property type="evidence" value="ECO:0007669"/>
    <property type="project" value="TreeGrafter"/>
</dbReference>
<dbReference type="GeneID" id="31079799"/>
<dbReference type="AlphaFoldDB" id="A0A1P8AG06"/>
<feature type="transmembrane region" description="Helical" evidence="17">
    <location>
        <begin position="297"/>
        <end position="316"/>
    </location>
</feature>
<evidence type="ECO:0000256" key="16">
    <source>
        <dbReference type="ARBA" id="ARBA00049551"/>
    </source>
</evidence>
<evidence type="ECO:0000256" key="4">
    <source>
        <dbReference type="ARBA" id="ARBA00012944"/>
    </source>
</evidence>
<evidence type="ECO:0000256" key="11">
    <source>
        <dbReference type="ARBA" id="ARBA00022989"/>
    </source>
</evidence>
<keyword evidence="13 17" id="KW-0830">Ubiquinone</keyword>
<dbReference type="InterPro" id="IPR000260">
    <property type="entry name" value="NADH4_N"/>
</dbReference>
<keyword evidence="10 17" id="KW-0249">Electron transport</keyword>
<keyword evidence="11 17" id="KW-1133">Transmembrane helix</keyword>
<dbReference type="EC" id="7.1.1.2" evidence="4 17"/>
<comment type="similarity">
    <text evidence="3 17">Belongs to the complex I subunit 4 family.</text>
</comment>
<keyword evidence="7 17" id="KW-0679">Respiratory chain</keyword>
<dbReference type="PRINTS" id="PR01437">
    <property type="entry name" value="NUOXDRDTASE4"/>
</dbReference>
<dbReference type="GO" id="GO:0042773">
    <property type="term" value="P:ATP synthesis coupled electron transport"/>
    <property type="evidence" value="ECO:0007669"/>
    <property type="project" value="InterPro"/>
</dbReference>
<dbReference type="GO" id="GO:0015990">
    <property type="term" value="P:electron transport coupled proton transport"/>
    <property type="evidence" value="ECO:0007669"/>
    <property type="project" value="TreeGrafter"/>
</dbReference>
<dbReference type="Pfam" id="PF01059">
    <property type="entry name" value="Oxidored_q5_N"/>
    <property type="match status" value="1"/>
</dbReference>
<evidence type="ECO:0000256" key="15">
    <source>
        <dbReference type="ARBA" id="ARBA00023136"/>
    </source>
</evidence>
<dbReference type="RefSeq" id="YP_009346076.1">
    <property type="nucleotide sequence ID" value="NC_033855.1"/>
</dbReference>
<dbReference type="GO" id="GO:0048039">
    <property type="term" value="F:ubiquinone binding"/>
    <property type="evidence" value="ECO:0007669"/>
    <property type="project" value="TreeGrafter"/>
</dbReference>
<evidence type="ECO:0000256" key="3">
    <source>
        <dbReference type="ARBA" id="ARBA00009025"/>
    </source>
</evidence>
<evidence type="ECO:0000313" key="21">
    <source>
        <dbReference type="EMBL" id="AMX74061.1"/>
    </source>
</evidence>
<feature type="domain" description="NADH:ubiquinone oxidoreductase chain 4 N-terminal" evidence="19">
    <location>
        <begin position="1"/>
        <end position="101"/>
    </location>
</feature>
<feature type="transmembrane region" description="Helical" evidence="17">
    <location>
        <begin position="87"/>
        <end position="105"/>
    </location>
</feature>
<dbReference type="GO" id="GO:0031966">
    <property type="term" value="C:mitochondrial membrane"/>
    <property type="evidence" value="ECO:0007669"/>
    <property type="project" value="UniProtKB-SubCell"/>
</dbReference>
<proteinExistence type="inferred from homology"/>
<feature type="transmembrane region" description="Helical" evidence="17">
    <location>
        <begin position="209"/>
        <end position="228"/>
    </location>
</feature>
<evidence type="ECO:0000256" key="9">
    <source>
        <dbReference type="ARBA" id="ARBA00022967"/>
    </source>
</evidence>
<evidence type="ECO:0000259" key="18">
    <source>
        <dbReference type="Pfam" id="PF00361"/>
    </source>
</evidence>
<evidence type="ECO:0000256" key="17">
    <source>
        <dbReference type="RuleBase" id="RU003297"/>
    </source>
</evidence>
<evidence type="ECO:0000256" key="6">
    <source>
        <dbReference type="ARBA" id="ARBA00022448"/>
    </source>
</evidence>
<feature type="transmembrane region" description="Helical" evidence="17">
    <location>
        <begin position="240"/>
        <end position="262"/>
    </location>
</feature>
<evidence type="ECO:0000256" key="13">
    <source>
        <dbReference type="ARBA" id="ARBA00023075"/>
    </source>
</evidence>
<dbReference type="GO" id="GO:0008137">
    <property type="term" value="F:NADH dehydrogenase (ubiquinone) activity"/>
    <property type="evidence" value="ECO:0007669"/>
    <property type="project" value="UniProtKB-UniRule"/>
</dbReference>
<sequence>MLMVVMMLLSMVCLFFFFSLVEVMTGMILIMFSLVMVVEWSGMWVNFIGEVFFLDLYSVNLAILSIWIGMLMLMASFNSGAISEGSFCLYTVMLVLFLVLCFSCTSLFGFFLFFESVLFPIIMLIFSWGFQPERLSAGVSMLFYTLFGSMPLLIFLLFSNISLSYLYLYWMGYSMGGVVFFMVSVAFMVKVPMFMFHLWLPKAHVEAPIAGSMILAGVLLKLGIYGLLRFSIFLGKSMENFSGLILSFSLLGGLVISLVCLGQVDLKALIAYSSVCHMGLVLGGLFSFNLWGVMGGLLMVVGHGLCSSGLFCLANIMYERFFTRSLVLLKGMGIIFPFFILWWFFFCVVNMAAPPSMNLVGEIFLMGSMLSYSLLLLVPLGFMTFLSACYSLYMFSYTQHGSGWWVMSVLNVSVREYLLIFLHFCPLVLWVLKMEMFMNWM</sequence>
<evidence type="ECO:0000259" key="19">
    <source>
        <dbReference type="Pfam" id="PF01059"/>
    </source>
</evidence>